<dbReference type="RefSeq" id="WP_190481092.1">
    <property type="nucleotide sequence ID" value="NZ_JACOFT010000007.1"/>
</dbReference>
<dbReference type="Pfam" id="PF06995">
    <property type="entry name" value="Phage_P2_GpU"/>
    <property type="match status" value="1"/>
</dbReference>
<evidence type="ECO:0000256" key="1">
    <source>
        <dbReference type="SAM" id="MobiDB-lite"/>
    </source>
</evidence>
<feature type="compositionally biased region" description="Basic residues" evidence="1">
    <location>
        <begin position="133"/>
        <end position="146"/>
    </location>
</feature>
<dbReference type="Proteomes" id="UP000637632">
    <property type="component" value="Unassembled WGS sequence"/>
</dbReference>
<organism evidence="2 3">
    <name type="scientific">Undibacterium aquatile</name>
    <dbReference type="NCBI Taxonomy" id="1537398"/>
    <lineage>
        <taxon>Bacteria</taxon>
        <taxon>Pseudomonadati</taxon>
        <taxon>Pseudomonadota</taxon>
        <taxon>Betaproteobacteria</taxon>
        <taxon>Burkholderiales</taxon>
        <taxon>Oxalobacteraceae</taxon>
        <taxon>Undibacterium</taxon>
    </lineage>
</organism>
<reference evidence="2 3" key="1">
    <citation type="submission" date="2020-08" db="EMBL/GenBank/DDBJ databases">
        <title>Novel species isolated from subtropical streams in China.</title>
        <authorList>
            <person name="Lu H."/>
        </authorList>
    </citation>
    <scope>NUCLEOTIDE SEQUENCE [LARGE SCALE GENOMIC DNA]</scope>
    <source>
        <strain evidence="2 3">CCTCC AB 2015119</strain>
    </source>
</reference>
<comment type="caution">
    <text evidence="2">The sequence shown here is derived from an EMBL/GenBank/DDBJ whole genome shotgun (WGS) entry which is preliminary data.</text>
</comment>
<name>A0ABR6XJM9_9BURK</name>
<feature type="compositionally biased region" description="Basic and acidic residues" evidence="1">
    <location>
        <begin position="150"/>
        <end position="163"/>
    </location>
</feature>
<keyword evidence="3" id="KW-1185">Reference proteome</keyword>
<proteinExistence type="predicted"/>
<gene>
    <name evidence="2" type="ORF">H8K26_16835</name>
</gene>
<dbReference type="InterPro" id="IPR009734">
    <property type="entry name" value="Myoviridae_GpU"/>
</dbReference>
<dbReference type="EMBL" id="JACOFT010000007">
    <property type="protein sequence ID" value="MBC3813109.1"/>
    <property type="molecule type" value="Genomic_DNA"/>
</dbReference>
<feature type="region of interest" description="Disordered" evidence="1">
    <location>
        <begin position="133"/>
        <end position="175"/>
    </location>
</feature>
<evidence type="ECO:0000313" key="2">
    <source>
        <dbReference type="EMBL" id="MBC3813109.1"/>
    </source>
</evidence>
<accession>A0ABR6XJM9</accession>
<sequence length="175" mass="19488">MYAVLGETEFELITYFDGMDLQFGANYAEHALIGRKPRLQWIGDKLDEFQLQLVFHSSFCDPEKELLKLRQMVQSAEAHQFVLGNGDYKGWFVLVDATASSKQTDKTGSLIALEATATLREYVEPRVLETRRAQAKKAAKKKRTAAAKKSSTEKPVVDARDGFAKNGSRAPTKGG</sequence>
<evidence type="ECO:0000313" key="3">
    <source>
        <dbReference type="Proteomes" id="UP000637632"/>
    </source>
</evidence>
<protein>
    <submittedName>
        <fullName evidence="2">Phage tail protein</fullName>
    </submittedName>
</protein>